<evidence type="ECO:0000256" key="1">
    <source>
        <dbReference type="ARBA" id="ARBA00004167"/>
    </source>
</evidence>
<dbReference type="Proteomes" id="UP000008837">
    <property type="component" value="Unassembled WGS sequence"/>
</dbReference>
<dbReference type="EMBL" id="AAYY01000003">
    <property type="protein sequence ID" value="EDP44595.1"/>
    <property type="molecule type" value="Genomic_DNA"/>
</dbReference>
<protein>
    <submittedName>
        <fullName evidence="7">Uncharacterized protein</fullName>
    </submittedName>
</protein>
<dbReference type="GO" id="GO:0016020">
    <property type="term" value="C:membrane"/>
    <property type="evidence" value="ECO:0007669"/>
    <property type="project" value="UniProtKB-SubCell"/>
</dbReference>
<dbReference type="VEuPathDB" id="FungiDB:MGL_1077"/>
<keyword evidence="2 6" id="KW-0812">Transmembrane</keyword>
<evidence type="ECO:0000313" key="8">
    <source>
        <dbReference type="Proteomes" id="UP000008837"/>
    </source>
</evidence>
<dbReference type="InterPro" id="IPR051694">
    <property type="entry name" value="Immunoregulatory_rcpt-like"/>
</dbReference>
<feature type="transmembrane region" description="Helical" evidence="6">
    <location>
        <begin position="60"/>
        <end position="82"/>
    </location>
</feature>
<feature type="compositionally biased region" description="Polar residues" evidence="5">
    <location>
        <begin position="249"/>
        <end position="291"/>
    </location>
</feature>
<accession>A8PWE0</accession>
<dbReference type="RefSeq" id="XP_001731809.1">
    <property type="nucleotide sequence ID" value="XM_001731757.1"/>
</dbReference>
<feature type="compositionally biased region" description="Polar residues" evidence="5">
    <location>
        <begin position="334"/>
        <end position="366"/>
    </location>
</feature>
<feature type="region of interest" description="Disordered" evidence="5">
    <location>
        <begin position="333"/>
        <end position="366"/>
    </location>
</feature>
<dbReference type="GeneID" id="5856114"/>
<comment type="subcellular location">
    <subcellularLocation>
        <location evidence="1">Membrane</location>
        <topology evidence="1">Single-pass membrane protein</topology>
    </subcellularLocation>
</comment>
<comment type="caution">
    <text evidence="7">The sequence shown here is derived from an EMBL/GenBank/DDBJ whole genome shotgun (WGS) entry which is preliminary data.</text>
</comment>
<evidence type="ECO:0000256" key="3">
    <source>
        <dbReference type="ARBA" id="ARBA00022989"/>
    </source>
</evidence>
<keyword evidence="3 6" id="KW-1133">Transmembrane helix</keyword>
<dbReference type="PANTHER" id="PTHR15549:SF27">
    <property type="entry name" value="CHITIN-BINDING TYPE-1 DOMAIN-CONTAINING PROTEIN"/>
    <property type="match status" value="1"/>
</dbReference>
<gene>
    <name evidence="7" type="ORF">MGL_1077</name>
</gene>
<evidence type="ECO:0000256" key="5">
    <source>
        <dbReference type="SAM" id="MobiDB-lite"/>
    </source>
</evidence>
<keyword evidence="4 6" id="KW-0472">Membrane</keyword>
<dbReference type="PANTHER" id="PTHR15549">
    <property type="entry name" value="PAIRED IMMUNOGLOBULIN-LIKE TYPE 2 RECEPTOR"/>
    <property type="match status" value="1"/>
</dbReference>
<evidence type="ECO:0000256" key="6">
    <source>
        <dbReference type="SAM" id="Phobius"/>
    </source>
</evidence>
<evidence type="ECO:0000256" key="2">
    <source>
        <dbReference type="ARBA" id="ARBA00022692"/>
    </source>
</evidence>
<feature type="compositionally biased region" description="Low complexity" evidence="5">
    <location>
        <begin position="10"/>
        <end position="20"/>
    </location>
</feature>
<dbReference type="OrthoDB" id="10544743at2759"/>
<sequence>MSHLMPRQEVTTVVSHTSSVEAPGRTVTLERTSTSYAPPPPQTNSPEPEKNDSSTPAGPVAGGVVGGVVGLALILGVLWYLIHRIRRNRATRALDDMYAETGMGGGGVDRHARTRANNPATMPLSSSWDSGTPIHMEQDMYDAPMAVPTDPTQTAFAAPIHSQARQDSLDAPGFITHPLEADVPWQTHIIPEDPSVSVAHQAPHESYVPEALRVTNAGLEPTTPPSMPAYAQEAEQAVEENPRMGTLISERTQPPGTGTQVNPTLLTVRPDNSTSPNGTIPPGTSHSGTALQSTPAELSVNTNHLERNASLAEDERSPLSMYMWLPSHKVAGITSPSQTASQTPATNTVSTGDYSTQTLNRVNSSS</sequence>
<evidence type="ECO:0000256" key="4">
    <source>
        <dbReference type="ARBA" id="ARBA00023136"/>
    </source>
</evidence>
<evidence type="ECO:0000313" key="7">
    <source>
        <dbReference type="EMBL" id="EDP44595.1"/>
    </source>
</evidence>
<feature type="region of interest" description="Disordered" evidence="5">
    <location>
        <begin position="247"/>
        <end position="291"/>
    </location>
</feature>
<dbReference type="AlphaFoldDB" id="A8PWE0"/>
<proteinExistence type="predicted"/>
<reference evidence="7 8" key="1">
    <citation type="journal article" date="2007" name="Proc. Natl. Acad. Sci. U.S.A.">
        <title>Dandruff-associated Malassezia genomes reveal convergent and divergent virulence traits shared with plant and human fungal pathogens.</title>
        <authorList>
            <person name="Xu J."/>
            <person name="Saunders C.W."/>
            <person name="Hu P."/>
            <person name="Grant R.A."/>
            <person name="Boekhout T."/>
            <person name="Kuramae E.E."/>
            <person name="Kronstad J.W."/>
            <person name="Deangelis Y.M."/>
            <person name="Reeder N.L."/>
            <person name="Johnstone K.R."/>
            <person name="Leland M."/>
            <person name="Fieno A.M."/>
            <person name="Begley W.M."/>
            <person name="Sun Y."/>
            <person name="Lacey M.P."/>
            <person name="Chaudhary T."/>
            <person name="Keough T."/>
            <person name="Chu L."/>
            <person name="Sears R."/>
            <person name="Yuan B."/>
            <person name="Dawson T.L.Jr."/>
        </authorList>
    </citation>
    <scope>NUCLEOTIDE SEQUENCE [LARGE SCALE GENOMIC DNA]</scope>
    <source>
        <strain evidence="8">ATCC MYA-4612 / CBS 7966</strain>
    </source>
</reference>
<dbReference type="KEGG" id="mgl:MGL_1077"/>
<dbReference type="GO" id="GO:0071944">
    <property type="term" value="C:cell periphery"/>
    <property type="evidence" value="ECO:0007669"/>
    <property type="project" value="UniProtKB-ARBA"/>
</dbReference>
<dbReference type="InParanoid" id="A8PWE0"/>
<feature type="region of interest" description="Disordered" evidence="5">
    <location>
        <begin position="1"/>
        <end position="58"/>
    </location>
</feature>
<dbReference type="OMA" id="HESYVPE"/>
<organism evidence="7 8">
    <name type="scientific">Malassezia globosa (strain ATCC MYA-4612 / CBS 7966)</name>
    <name type="common">Dandruff-associated fungus</name>
    <dbReference type="NCBI Taxonomy" id="425265"/>
    <lineage>
        <taxon>Eukaryota</taxon>
        <taxon>Fungi</taxon>
        <taxon>Dikarya</taxon>
        <taxon>Basidiomycota</taxon>
        <taxon>Ustilaginomycotina</taxon>
        <taxon>Malasseziomycetes</taxon>
        <taxon>Malasseziales</taxon>
        <taxon>Malasseziaceae</taxon>
        <taxon>Malassezia</taxon>
    </lineage>
</organism>
<name>A8PWE0_MALGO</name>
<keyword evidence="8" id="KW-1185">Reference proteome</keyword>